<protein>
    <submittedName>
        <fullName evidence="1">Uncharacterized protein</fullName>
    </submittedName>
</protein>
<comment type="caution">
    <text evidence="1">The sequence shown here is derived from an EMBL/GenBank/DDBJ whole genome shotgun (WGS) entry which is preliminary data.</text>
</comment>
<dbReference type="OrthoDB" id="1928087at2759"/>
<dbReference type="GO" id="GO:0051726">
    <property type="term" value="P:regulation of cell cycle"/>
    <property type="evidence" value="ECO:0007669"/>
    <property type="project" value="TreeGrafter"/>
</dbReference>
<dbReference type="InterPro" id="IPR040092">
    <property type="entry name" value="TBRG1"/>
</dbReference>
<dbReference type="Gene3D" id="3.30.160.360">
    <property type="match status" value="1"/>
</dbReference>
<evidence type="ECO:0000313" key="2">
    <source>
        <dbReference type="Proteomes" id="UP000015453"/>
    </source>
</evidence>
<keyword evidence="2" id="KW-1185">Reference proteome</keyword>
<dbReference type="AlphaFoldDB" id="S8DNW8"/>
<dbReference type="EMBL" id="AUSU01004650">
    <property type="protein sequence ID" value="EPS64723.1"/>
    <property type="molecule type" value="Genomic_DNA"/>
</dbReference>
<dbReference type="InterPro" id="IPR003888">
    <property type="entry name" value="FYrich_N"/>
</dbReference>
<feature type="non-terminal residue" evidence="1">
    <location>
        <position position="94"/>
    </location>
</feature>
<dbReference type="PROSITE" id="PS51542">
    <property type="entry name" value="FYRN"/>
    <property type="match status" value="1"/>
</dbReference>
<organism evidence="1 2">
    <name type="scientific">Genlisea aurea</name>
    <dbReference type="NCBI Taxonomy" id="192259"/>
    <lineage>
        <taxon>Eukaryota</taxon>
        <taxon>Viridiplantae</taxon>
        <taxon>Streptophyta</taxon>
        <taxon>Embryophyta</taxon>
        <taxon>Tracheophyta</taxon>
        <taxon>Spermatophyta</taxon>
        <taxon>Magnoliopsida</taxon>
        <taxon>eudicotyledons</taxon>
        <taxon>Gunneridae</taxon>
        <taxon>Pentapetalae</taxon>
        <taxon>asterids</taxon>
        <taxon>lamiids</taxon>
        <taxon>Lamiales</taxon>
        <taxon>Lentibulariaceae</taxon>
        <taxon>Genlisea</taxon>
    </lineage>
</organism>
<dbReference type="GO" id="GO:0005634">
    <property type="term" value="C:nucleus"/>
    <property type="evidence" value="ECO:0007669"/>
    <property type="project" value="InterPro"/>
</dbReference>
<name>S8DNW8_9LAMI</name>
<sequence>MMNIARHEKSEGLELLSVGKLYTGPWYKKYWSSARGKEDRFPYPVGYKSLRTQNGVTYTMEILEGLNGPLFTISSGDGKTCSGNTPDIALESFQ</sequence>
<reference evidence="1 2" key="1">
    <citation type="journal article" date="2013" name="BMC Genomics">
        <title>The miniature genome of a carnivorous plant Genlisea aurea contains a low number of genes and short non-coding sequences.</title>
        <authorList>
            <person name="Leushkin E.V."/>
            <person name="Sutormin R.A."/>
            <person name="Nabieva E.R."/>
            <person name="Penin A.A."/>
            <person name="Kondrashov A.S."/>
            <person name="Logacheva M.D."/>
        </authorList>
    </citation>
    <scope>NUCLEOTIDE SEQUENCE [LARGE SCALE GENOMIC DNA]</scope>
</reference>
<evidence type="ECO:0000313" key="1">
    <source>
        <dbReference type="EMBL" id="EPS64723.1"/>
    </source>
</evidence>
<accession>S8DNW8</accession>
<dbReference type="PANTHER" id="PTHR22715">
    <property type="entry name" value="TRANSFORMING GROWTH FACTOR BETA REGULATED GENE 1"/>
    <property type="match status" value="1"/>
</dbReference>
<proteinExistence type="predicted"/>
<dbReference type="Proteomes" id="UP000015453">
    <property type="component" value="Unassembled WGS sequence"/>
</dbReference>
<dbReference type="PANTHER" id="PTHR22715:SF1">
    <property type="entry name" value="DNA BINDING PROTEIN"/>
    <property type="match status" value="1"/>
</dbReference>
<gene>
    <name evidence="1" type="ORF">M569_10057</name>
</gene>